<dbReference type="CDD" id="cd14480">
    <property type="entry name" value="SPX_VTC2_like"/>
    <property type="match status" value="1"/>
</dbReference>
<feature type="transmembrane region" description="Helical" evidence="7">
    <location>
        <begin position="729"/>
        <end position="749"/>
    </location>
</feature>
<dbReference type="Proteomes" id="UP000266272">
    <property type="component" value="Unassembled WGS sequence"/>
</dbReference>
<evidence type="ECO:0000256" key="2">
    <source>
        <dbReference type="ARBA" id="ARBA00022554"/>
    </source>
</evidence>
<keyword evidence="4 7" id="KW-1133">Transmembrane helix</keyword>
<protein>
    <submittedName>
        <fullName evidence="9">Spx domain-containing</fullName>
    </submittedName>
</protein>
<dbReference type="InterPro" id="IPR042267">
    <property type="entry name" value="VTC_sf"/>
</dbReference>
<name>A0A395NJP9_TRIAR</name>
<feature type="domain" description="SPX" evidence="8">
    <location>
        <begin position="1"/>
        <end position="164"/>
    </location>
</feature>
<evidence type="ECO:0000256" key="6">
    <source>
        <dbReference type="SAM" id="MobiDB-lite"/>
    </source>
</evidence>
<dbReference type="GO" id="GO:0000329">
    <property type="term" value="C:fungal-type vacuole membrane"/>
    <property type="evidence" value="ECO:0007669"/>
    <property type="project" value="TreeGrafter"/>
</dbReference>
<dbReference type="OrthoDB" id="6493944at2759"/>
<evidence type="ECO:0000256" key="5">
    <source>
        <dbReference type="ARBA" id="ARBA00023136"/>
    </source>
</evidence>
<dbReference type="Gene3D" id="3.20.100.30">
    <property type="entry name" value="VTC, catalytic tunnel domain"/>
    <property type="match status" value="1"/>
</dbReference>
<organism evidence="9 10">
    <name type="scientific">Trichoderma arundinaceum</name>
    <dbReference type="NCBI Taxonomy" id="490622"/>
    <lineage>
        <taxon>Eukaryota</taxon>
        <taxon>Fungi</taxon>
        <taxon>Dikarya</taxon>
        <taxon>Ascomycota</taxon>
        <taxon>Pezizomycotina</taxon>
        <taxon>Sordariomycetes</taxon>
        <taxon>Hypocreomycetidae</taxon>
        <taxon>Hypocreales</taxon>
        <taxon>Hypocreaceae</taxon>
        <taxon>Trichoderma</taxon>
    </lineage>
</organism>
<dbReference type="Pfam" id="PF02656">
    <property type="entry name" value="DUF202"/>
    <property type="match status" value="1"/>
</dbReference>
<keyword evidence="5 7" id="KW-0472">Membrane</keyword>
<evidence type="ECO:0000259" key="8">
    <source>
        <dbReference type="PROSITE" id="PS51382"/>
    </source>
</evidence>
<reference evidence="9 10" key="1">
    <citation type="journal article" date="2018" name="PLoS Pathog.">
        <title>Evolution of structural diversity of trichothecenes, a family of toxins produced by plant pathogenic and entomopathogenic fungi.</title>
        <authorList>
            <person name="Proctor R.H."/>
            <person name="McCormick S.P."/>
            <person name="Kim H.S."/>
            <person name="Cardoza R.E."/>
            <person name="Stanley A.M."/>
            <person name="Lindo L."/>
            <person name="Kelly A."/>
            <person name="Brown D.W."/>
            <person name="Lee T."/>
            <person name="Vaughan M.M."/>
            <person name="Alexander N.J."/>
            <person name="Busman M."/>
            <person name="Gutierrez S."/>
        </authorList>
    </citation>
    <scope>NUCLEOTIDE SEQUENCE [LARGE SCALE GENOMIC DNA]</scope>
    <source>
        <strain evidence="9 10">IBT 40837</strain>
    </source>
</reference>
<dbReference type="PANTHER" id="PTHR46140:SF2">
    <property type="entry name" value="VACUOLAR TRANSPORTER CHAPERONE 3 COMPLEX SUBUNIT 3-RELATED"/>
    <property type="match status" value="1"/>
</dbReference>
<dbReference type="GO" id="GO:0033254">
    <property type="term" value="C:vacuolar transporter chaperone complex"/>
    <property type="evidence" value="ECO:0007669"/>
    <property type="project" value="TreeGrafter"/>
</dbReference>
<dbReference type="InterPro" id="IPR018966">
    <property type="entry name" value="VTC_domain"/>
</dbReference>
<feature type="region of interest" description="Disordered" evidence="6">
    <location>
        <begin position="88"/>
        <end position="112"/>
    </location>
</feature>
<feature type="region of interest" description="Disordered" evidence="6">
    <location>
        <begin position="577"/>
        <end position="606"/>
    </location>
</feature>
<dbReference type="InterPro" id="IPR004331">
    <property type="entry name" value="SPX_dom"/>
</dbReference>
<proteinExistence type="predicted"/>
<dbReference type="EMBL" id="PXOA01000365">
    <property type="protein sequence ID" value="RFU76270.1"/>
    <property type="molecule type" value="Genomic_DNA"/>
</dbReference>
<keyword evidence="3 7" id="KW-0812">Transmembrane</keyword>
<evidence type="ECO:0000313" key="9">
    <source>
        <dbReference type="EMBL" id="RFU76270.1"/>
    </source>
</evidence>
<dbReference type="STRING" id="490622.A0A395NJP9"/>
<evidence type="ECO:0000313" key="10">
    <source>
        <dbReference type="Proteomes" id="UP000266272"/>
    </source>
</evidence>
<evidence type="ECO:0000256" key="1">
    <source>
        <dbReference type="ARBA" id="ARBA00004128"/>
    </source>
</evidence>
<dbReference type="InterPro" id="IPR003807">
    <property type="entry name" value="DUF202"/>
</dbReference>
<dbReference type="AlphaFoldDB" id="A0A395NJP9"/>
<evidence type="ECO:0000256" key="4">
    <source>
        <dbReference type="ARBA" id="ARBA00022989"/>
    </source>
</evidence>
<gene>
    <name evidence="9" type="ORF">TARUN_5973</name>
</gene>
<dbReference type="Pfam" id="PF09359">
    <property type="entry name" value="VTC"/>
    <property type="match status" value="1"/>
</dbReference>
<comment type="subcellular location">
    <subcellularLocation>
        <location evidence="1">Vacuole membrane</location>
        <topology evidence="1">Multi-pass membrane protein</topology>
    </subcellularLocation>
</comment>
<feature type="compositionally biased region" description="Low complexity" evidence="6">
    <location>
        <begin position="88"/>
        <end position="102"/>
    </location>
</feature>
<dbReference type="FunFam" id="3.20.100.30:FF:000002">
    <property type="entry name" value="Vacuolar transporter chaperone"/>
    <property type="match status" value="1"/>
</dbReference>
<keyword evidence="2" id="KW-0926">Vacuole</keyword>
<feature type="transmembrane region" description="Helical" evidence="7">
    <location>
        <begin position="688"/>
        <end position="708"/>
    </location>
</feature>
<dbReference type="GO" id="GO:0006799">
    <property type="term" value="P:polyphosphate biosynthetic process"/>
    <property type="evidence" value="ECO:0007669"/>
    <property type="project" value="UniProtKB-ARBA"/>
</dbReference>
<dbReference type="PROSITE" id="PS51382">
    <property type="entry name" value="SPX"/>
    <property type="match status" value="1"/>
</dbReference>
<evidence type="ECO:0000256" key="3">
    <source>
        <dbReference type="ARBA" id="ARBA00022692"/>
    </source>
</evidence>
<sequence length="772" mass="87873">MRFGKTLRESIYPPWKDKYVEYGKLKSLLREDKKDDDSVWTEEDESRFCDEIFNVQLEKVAQFQQERFDALKQRVDAAFEKLKEFAPPAESDAGASAAEGSSKQGANREESAAKLKELEGELDEITNEVKALKKYSNINYTSFLKIVKKHDRKRGDRYKVRPMMQLSLAQRPFNSEQGYSPLLNKLSVMYFAIRQQLEEGDQVPLDLDASAETHNGERYTAHKFWVHPDNLLEVKTLILRRLPALVYSEQSAKELDGSDSPSITSLYFDNPKFEVYSEKVEQQSEVTSLRLRWYGQLSSKPEIFLEQKVADATGKSEEHKFAIKDKYIKQFLNGEYSAEKAVQKMERQGETPEQIEAFRSTVARVQEFQQRKKLTPVLRANYVRTAFQKPADDRVRISIDTDLAFIREDTLDKSRPCRDPNEWHRTDIDNSNMKYPFQNINQSEVSKFPFAVLEIKLKEDGNRKRPSWIEDLMGSHLVHPTPRFSKFVHGVASLFDDYVNNLPFWLGDLETDIRKDPQKAFEEEEQRRAQRADDVMAVGSLIGTVPGSYKVAQSSPVGKSYLADRMAADSAAHLSRSLRHRSSLAQGRDGTQEEEGEGSSQPSGYGTLSSVLPGLSLSKYAKAKRAQKARLPDGVVEPSQWIKNKGELKVEPKVWLANERTFLKWQHIAILQGTLALALYSAAGDNAIAQWIGIAYIAIAGFAGIWGYSILQVRRTMIMERSGKDFDNMVGPIIISVAMMIALIVNFVLQYQKAFSKMKSVDLGMPVTDELV</sequence>
<evidence type="ECO:0000256" key="7">
    <source>
        <dbReference type="SAM" id="Phobius"/>
    </source>
</evidence>
<comment type="caution">
    <text evidence="9">The sequence shown here is derived from an EMBL/GenBank/DDBJ whole genome shotgun (WGS) entry which is preliminary data.</text>
</comment>
<dbReference type="InterPro" id="IPR051572">
    <property type="entry name" value="VTC_Complex_Subunit"/>
</dbReference>
<keyword evidence="10" id="KW-1185">Reference proteome</keyword>
<dbReference type="PANTHER" id="PTHR46140">
    <property type="entry name" value="VACUOLAR TRANSPORTER CHAPERONE 1-RELATED"/>
    <property type="match status" value="1"/>
</dbReference>
<accession>A0A395NJP9</accession>